<keyword evidence="1" id="KW-0472">Membrane</keyword>
<dbReference type="STRING" id="283786.SAMN04487990_10924"/>
<name>A0A1H3ZQM0_BIZPA</name>
<feature type="transmembrane region" description="Helical" evidence="1">
    <location>
        <begin position="208"/>
        <end position="230"/>
    </location>
</feature>
<dbReference type="OrthoDB" id="9813172at2"/>
<feature type="transmembrane region" description="Helical" evidence="1">
    <location>
        <begin position="101"/>
        <end position="120"/>
    </location>
</feature>
<keyword evidence="1" id="KW-1133">Transmembrane helix</keyword>
<keyword evidence="1" id="KW-0812">Transmembrane</keyword>
<reference evidence="2 3" key="1">
    <citation type="submission" date="2016-10" db="EMBL/GenBank/DDBJ databases">
        <authorList>
            <person name="de Groot N.N."/>
        </authorList>
    </citation>
    <scope>NUCLEOTIDE SEQUENCE [LARGE SCALE GENOMIC DNA]</scope>
    <source>
        <strain evidence="2 3">DSM 23842</strain>
    </source>
</reference>
<evidence type="ECO:0000313" key="2">
    <source>
        <dbReference type="EMBL" id="SEA26007.1"/>
    </source>
</evidence>
<accession>A0A1H3ZQM0</accession>
<evidence type="ECO:0000256" key="1">
    <source>
        <dbReference type="SAM" id="Phobius"/>
    </source>
</evidence>
<protein>
    <submittedName>
        <fullName evidence="2">Conserved hypothetical integral membrane protein TIGR02206</fullName>
    </submittedName>
</protein>
<evidence type="ECO:0000313" key="3">
    <source>
        <dbReference type="Proteomes" id="UP000198846"/>
    </source>
</evidence>
<dbReference type="EMBL" id="FNQK01000009">
    <property type="protein sequence ID" value="SEA26007.1"/>
    <property type="molecule type" value="Genomic_DNA"/>
</dbReference>
<feature type="transmembrane region" description="Helical" evidence="1">
    <location>
        <begin position="165"/>
        <end position="183"/>
    </location>
</feature>
<gene>
    <name evidence="2" type="ORF">SAMN04487990_10924</name>
</gene>
<feature type="transmembrane region" description="Helical" evidence="1">
    <location>
        <begin position="132"/>
        <end position="153"/>
    </location>
</feature>
<sequence length="246" mass="28538">MLIPLLYFLSPVKIGSYEHFLPIVCAAVLSIMLFTWAKTVSLKFQILIFKLIGAVITFTIIGYHTHLALTTDYNITTDLPLFLCSFLGLISMVFTQYRSYWMYEILLFWVFAGTTQAVLTPDIATGFPSFDFFRYWIVHLGLIVMMLYASLVLNMRPTLRSVFKSFISLQVYLLIMLVVNYLLGSNYSYLNRKPTSASVLDYFGDWPLYILVVELVLLPYFLLLYLPFYLANRHKKSQSKNIEKQV</sequence>
<dbReference type="NCBIfam" id="TIGR02206">
    <property type="entry name" value="intg_mem_TP0381"/>
    <property type="match status" value="1"/>
</dbReference>
<dbReference type="AlphaFoldDB" id="A0A1H3ZQM0"/>
<feature type="transmembrane region" description="Helical" evidence="1">
    <location>
        <begin position="75"/>
        <end position="94"/>
    </location>
</feature>
<feature type="transmembrane region" description="Helical" evidence="1">
    <location>
        <begin position="20"/>
        <end position="37"/>
    </location>
</feature>
<dbReference type="Pfam" id="PF14808">
    <property type="entry name" value="TMEM164"/>
    <property type="match status" value="1"/>
</dbReference>
<proteinExistence type="predicted"/>
<organism evidence="2 3">
    <name type="scientific">Bizionia paragorgiae</name>
    <dbReference type="NCBI Taxonomy" id="283786"/>
    <lineage>
        <taxon>Bacteria</taxon>
        <taxon>Pseudomonadati</taxon>
        <taxon>Bacteroidota</taxon>
        <taxon>Flavobacteriia</taxon>
        <taxon>Flavobacteriales</taxon>
        <taxon>Flavobacteriaceae</taxon>
        <taxon>Bizionia</taxon>
    </lineage>
</organism>
<dbReference type="Proteomes" id="UP000198846">
    <property type="component" value="Unassembled WGS sequence"/>
</dbReference>
<dbReference type="RefSeq" id="WP_092133807.1">
    <property type="nucleotide sequence ID" value="NZ_FNQK01000009.1"/>
</dbReference>
<keyword evidence="3" id="KW-1185">Reference proteome</keyword>
<dbReference type="InterPro" id="IPR011737">
    <property type="entry name" value="CHP02206_TP0381"/>
</dbReference>
<feature type="transmembrane region" description="Helical" evidence="1">
    <location>
        <begin position="44"/>
        <end position="63"/>
    </location>
</feature>